<dbReference type="InterPro" id="IPR036271">
    <property type="entry name" value="Tet_transcr_reg_TetR-rel_C_sf"/>
</dbReference>
<name>A0A162G0Z5_9MICO</name>
<dbReference type="InterPro" id="IPR009057">
    <property type="entry name" value="Homeodomain-like_sf"/>
</dbReference>
<reference evidence="3 4" key="1">
    <citation type="submission" date="2015-08" db="EMBL/GenBank/DDBJ databases">
        <title>Draft Genome Sequence of Rathayibacter sp. Strain VKM Ac-2596 Isolated from Leaf Gall Induced by Plant-Parasitic Nematodes.</title>
        <authorList>
            <person name="Vasilenko O.V."/>
            <person name="Starodumova I.P."/>
            <person name="Tarlachkov S.V."/>
            <person name="Dorofeeva L.V."/>
            <person name="Evtushenko L.I."/>
        </authorList>
    </citation>
    <scope>NUCLEOTIDE SEQUENCE [LARGE SCALE GENOMIC DNA]</scope>
    <source>
        <strain evidence="3 4">VKM Ac-2596</strain>
    </source>
</reference>
<dbReference type="AlphaFoldDB" id="A0A162G0Z5"/>
<dbReference type="EMBL" id="LIIN01000005">
    <property type="protein sequence ID" value="KZX22540.1"/>
    <property type="molecule type" value="Genomic_DNA"/>
</dbReference>
<organism evidence="3 4">
    <name type="scientific">Rathayibacter tanaceti</name>
    <dbReference type="NCBI Taxonomy" id="1671680"/>
    <lineage>
        <taxon>Bacteria</taxon>
        <taxon>Bacillati</taxon>
        <taxon>Actinomycetota</taxon>
        <taxon>Actinomycetes</taxon>
        <taxon>Micrococcales</taxon>
        <taxon>Microbacteriaceae</taxon>
        <taxon>Rathayibacter</taxon>
    </lineage>
</organism>
<comment type="caution">
    <text evidence="3">The sequence shown here is derived from an EMBL/GenBank/DDBJ whole genome shotgun (WGS) entry which is preliminary data.</text>
</comment>
<sequence>MNAVARAADVGVATVYRHFATVEELEEVVVWDRFDQLDRLLNETAPDGLDRTLTEHVALLATDPLFERVTARPDAVLPQTAAKRAALLDRLAEVLEDARSRGRVRVDVDAASILLLACGTAHSVRSAGLAPDSDAARILLDVLLRGLRP</sequence>
<dbReference type="PROSITE" id="PS50977">
    <property type="entry name" value="HTH_TETR_2"/>
    <property type="match status" value="1"/>
</dbReference>
<gene>
    <name evidence="3" type="ORF">ACH61_00306</name>
</gene>
<evidence type="ECO:0000256" key="2">
    <source>
        <dbReference type="PROSITE-ProRule" id="PRU00335"/>
    </source>
</evidence>
<dbReference type="SUPFAM" id="SSF46689">
    <property type="entry name" value="Homeodomain-like"/>
    <property type="match status" value="1"/>
</dbReference>
<accession>A0A162G0Z5</accession>
<dbReference type="Pfam" id="PF21597">
    <property type="entry name" value="TetR_C_43"/>
    <property type="match status" value="1"/>
</dbReference>
<evidence type="ECO:0000313" key="3">
    <source>
        <dbReference type="EMBL" id="KZX22540.1"/>
    </source>
</evidence>
<dbReference type="InterPro" id="IPR001647">
    <property type="entry name" value="HTH_TetR"/>
</dbReference>
<dbReference type="PATRIC" id="fig|1671680.3.peg.326"/>
<dbReference type="GO" id="GO:0003677">
    <property type="term" value="F:DNA binding"/>
    <property type="evidence" value="ECO:0007669"/>
    <property type="project" value="UniProtKB-UniRule"/>
</dbReference>
<comment type="caution">
    <text evidence="2">Lacks conserved residue(s) required for the propagation of feature annotation.</text>
</comment>
<dbReference type="Proteomes" id="UP000076717">
    <property type="component" value="Unassembled WGS sequence"/>
</dbReference>
<evidence type="ECO:0000313" key="4">
    <source>
        <dbReference type="Proteomes" id="UP000076717"/>
    </source>
</evidence>
<dbReference type="InterPro" id="IPR049445">
    <property type="entry name" value="TetR_SbtR-like_C"/>
</dbReference>
<dbReference type="SUPFAM" id="SSF48498">
    <property type="entry name" value="Tetracyclin repressor-like, C-terminal domain"/>
    <property type="match status" value="1"/>
</dbReference>
<keyword evidence="4" id="KW-1185">Reference proteome</keyword>
<proteinExistence type="predicted"/>
<protein>
    <submittedName>
        <fullName evidence="3">Uncharacterized protein</fullName>
    </submittedName>
</protein>
<keyword evidence="1 2" id="KW-0238">DNA-binding</keyword>
<evidence type="ECO:0000256" key="1">
    <source>
        <dbReference type="ARBA" id="ARBA00023125"/>
    </source>
</evidence>
<dbReference type="Gene3D" id="1.10.357.10">
    <property type="entry name" value="Tetracycline Repressor, domain 2"/>
    <property type="match status" value="1"/>
</dbReference>